<sequence length="180" mass="19037">MKIRTYLMIAGAVAAFAPLSACGASSTSSATTVVGESGSTTVVGESSATTAVDIKPRDNDYCSKVKEYKSNADALTSAMSSTNVADIKNAFETIQVMIHDLDNNPPSEIADAVHTMREASDEIITVFRKYDYDFTKLSGAPEYVELAKKIDGATISEANKKLDDYSTGVCGLPPDTTLAS</sequence>
<reference evidence="2" key="1">
    <citation type="submission" date="2020-05" db="EMBL/GenBank/DDBJ databases">
        <authorList>
            <person name="Chiriac C."/>
            <person name="Salcher M."/>
            <person name="Ghai R."/>
            <person name="Kavagutti S V."/>
        </authorList>
    </citation>
    <scope>NUCLEOTIDE SEQUENCE</scope>
</reference>
<dbReference type="AlphaFoldDB" id="A0A6J6T6K4"/>
<gene>
    <name evidence="1" type="ORF">UFOPK2602_01955</name>
    <name evidence="2" type="ORF">UFOPK2806_00443</name>
    <name evidence="3" type="ORF">UFOPK4306_01913</name>
</gene>
<evidence type="ECO:0000313" key="2">
    <source>
        <dbReference type="EMBL" id="CAB4741969.1"/>
    </source>
</evidence>
<dbReference type="EMBL" id="CAEZXX010000170">
    <property type="protein sequence ID" value="CAB4724197.1"/>
    <property type="molecule type" value="Genomic_DNA"/>
</dbReference>
<accession>A0A6J6T6K4</accession>
<protein>
    <submittedName>
        <fullName evidence="2">Unannotated protein</fullName>
    </submittedName>
</protein>
<dbReference type="EMBL" id="CAEZYY010000003">
    <property type="protein sequence ID" value="CAB4741969.1"/>
    <property type="molecule type" value="Genomic_DNA"/>
</dbReference>
<evidence type="ECO:0000313" key="3">
    <source>
        <dbReference type="EMBL" id="CAB5066796.1"/>
    </source>
</evidence>
<dbReference type="EMBL" id="CAFBQP010000084">
    <property type="protein sequence ID" value="CAB5066796.1"/>
    <property type="molecule type" value="Genomic_DNA"/>
</dbReference>
<evidence type="ECO:0000313" key="1">
    <source>
        <dbReference type="EMBL" id="CAB4724197.1"/>
    </source>
</evidence>
<organism evidence="2">
    <name type="scientific">freshwater metagenome</name>
    <dbReference type="NCBI Taxonomy" id="449393"/>
    <lineage>
        <taxon>unclassified sequences</taxon>
        <taxon>metagenomes</taxon>
        <taxon>ecological metagenomes</taxon>
    </lineage>
</organism>
<name>A0A6J6T6K4_9ZZZZ</name>
<proteinExistence type="predicted"/>